<dbReference type="EC" id="3.1.4.52" evidence="1"/>
<dbReference type="PANTHER" id="PTHR44757">
    <property type="entry name" value="DIGUANYLATE CYCLASE DGCP"/>
    <property type="match status" value="1"/>
</dbReference>
<dbReference type="InterPro" id="IPR035965">
    <property type="entry name" value="PAS-like_dom_sf"/>
</dbReference>
<dbReference type="Pfam" id="PF00989">
    <property type="entry name" value="PAS"/>
    <property type="match status" value="1"/>
</dbReference>
<dbReference type="InterPro" id="IPR001633">
    <property type="entry name" value="EAL_dom"/>
</dbReference>
<keyword evidence="2" id="KW-0973">c-di-GMP</keyword>
<dbReference type="Gene3D" id="3.30.450.20">
    <property type="entry name" value="PAS domain"/>
    <property type="match status" value="1"/>
</dbReference>
<dbReference type="InterPro" id="IPR000014">
    <property type="entry name" value="PAS"/>
</dbReference>
<feature type="domain" description="PAS" evidence="3">
    <location>
        <begin position="13"/>
        <end position="58"/>
    </location>
</feature>
<dbReference type="SMART" id="SM00091">
    <property type="entry name" value="PAS"/>
    <property type="match status" value="1"/>
</dbReference>
<dbReference type="CDD" id="cd00130">
    <property type="entry name" value="PAS"/>
    <property type="match status" value="1"/>
</dbReference>
<evidence type="ECO:0000313" key="7">
    <source>
        <dbReference type="EMBL" id="SFC27558.1"/>
    </source>
</evidence>
<evidence type="ECO:0000259" key="4">
    <source>
        <dbReference type="PROSITE" id="PS50113"/>
    </source>
</evidence>
<dbReference type="OrthoDB" id="9804951at2"/>
<dbReference type="Proteomes" id="UP000199058">
    <property type="component" value="Unassembled WGS sequence"/>
</dbReference>
<evidence type="ECO:0000259" key="3">
    <source>
        <dbReference type="PROSITE" id="PS50112"/>
    </source>
</evidence>
<dbReference type="SUPFAM" id="SSF55785">
    <property type="entry name" value="PYP-like sensor domain (PAS domain)"/>
    <property type="match status" value="1"/>
</dbReference>
<dbReference type="FunFam" id="3.20.20.450:FF:000001">
    <property type="entry name" value="Cyclic di-GMP phosphodiesterase yahA"/>
    <property type="match status" value="1"/>
</dbReference>
<dbReference type="SMART" id="SM00052">
    <property type="entry name" value="EAL"/>
    <property type="match status" value="1"/>
</dbReference>
<sequence length="577" mass="64925">MSAPEPEHQFLDSYRLFTEIVQQTADLVLVTNTEGKIVYVNPAWESCSGYSREEVLGERPSLLNSGKHDKAFFSRLWATLVSGQSAQEIVINKNRQGELFYEEKTLTPVRNEQGQIVYFVSIGKDITRQLQQEDKLTYLTHFDALTDLPNRRLLADRLDQRIREATQNDSFALLCLGLDRFKTINESLGNRLGDELLQQTASRLQQILPGQVTISRSSGDEFLILLHNIKNSRAAAYIAHKIIHELERPFELGETETYISASVGITLYPHDGKTTDQLLSNADIALHRAKQAGGQNYHYFTDELTRDAVSRFQMENQLRQALLHKEFYLEYQPRISLVDGSVRGVEALIRWQKPDGTRVSPAEFIPQLEEMGLITSVGEWVLHTACLQARSWQQAGLPEFKVSVNLSAKQFVQKDLCQIVDKCLAHAGLDSSFLELEVTESLMIEDLQTSVRMLQNLKNMGISLAIDDFGAGYSSLGYLKHLPVDTLKIDKGFVDDLATDVADAAIVQAVISMAHRMGLEVTAEGVEEPDQLDLLVSLGCEEVQGFYLARPMLPEILEDWLLKPKAYSKHLLPNGLC</sequence>
<reference evidence="7 8" key="1">
    <citation type="submission" date="2016-10" db="EMBL/GenBank/DDBJ databases">
        <authorList>
            <person name="de Groot N.N."/>
        </authorList>
    </citation>
    <scope>NUCLEOTIDE SEQUENCE [LARGE SCALE GENOMIC DNA]</scope>
    <source>
        <strain evidence="7 8">DSM 18438</strain>
    </source>
</reference>
<dbReference type="InterPro" id="IPR043128">
    <property type="entry name" value="Rev_trsase/Diguanyl_cyclase"/>
</dbReference>
<dbReference type="Pfam" id="PF00990">
    <property type="entry name" value="GGDEF"/>
    <property type="match status" value="1"/>
</dbReference>
<dbReference type="PROSITE" id="PS50112">
    <property type="entry name" value="PAS"/>
    <property type="match status" value="1"/>
</dbReference>
<dbReference type="InterPro" id="IPR029787">
    <property type="entry name" value="Nucleotide_cyclase"/>
</dbReference>
<dbReference type="STRING" id="1122252.SAMN05660443_2030"/>
<organism evidence="7 8">
    <name type="scientific">Marinospirillum celere</name>
    <dbReference type="NCBI Taxonomy" id="1122252"/>
    <lineage>
        <taxon>Bacteria</taxon>
        <taxon>Pseudomonadati</taxon>
        <taxon>Pseudomonadota</taxon>
        <taxon>Gammaproteobacteria</taxon>
        <taxon>Oceanospirillales</taxon>
        <taxon>Oceanospirillaceae</taxon>
        <taxon>Marinospirillum</taxon>
    </lineage>
</organism>
<feature type="domain" description="GGDEF" evidence="6">
    <location>
        <begin position="169"/>
        <end position="303"/>
    </location>
</feature>
<keyword evidence="8" id="KW-1185">Reference proteome</keyword>
<dbReference type="SMART" id="SM00086">
    <property type="entry name" value="PAC"/>
    <property type="match status" value="1"/>
</dbReference>
<protein>
    <recommendedName>
        <fullName evidence="1">cyclic-guanylate-specific phosphodiesterase</fullName>
        <ecNumber evidence="1">3.1.4.52</ecNumber>
    </recommendedName>
</protein>
<gene>
    <name evidence="7" type="ORF">SAMN05660443_2030</name>
</gene>
<proteinExistence type="predicted"/>
<dbReference type="InterPro" id="IPR013767">
    <property type="entry name" value="PAS_fold"/>
</dbReference>
<dbReference type="NCBIfam" id="TIGR00254">
    <property type="entry name" value="GGDEF"/>
    <property type="match status" value="1"/>
</dbReference>
<dbReference type="InterPro" id="IPR001610">
    <property type="entry name" value="PAC"/>
</dbReference>
<evidence type="ECO:0000259" key="6">
    <source>
        <dbReference type="PROSITE" id="PS50887"/>
    </source>
</evidence>
<dbReference type="AlphaFoldDB" id="A0A1I1I013"/>
<dbReference type="PROSITE" id="PS50883">
    <property type="entry name" value="EAL"/>
    <property type="match status" value="1"/>
</dbReference>
<dbReference type="CDD" id="cd01949">
    <property type="entry name" value="GGDEF"/>
    <property type="match status" value="1"/>
</dbReference>
<dbReference type="InterPro" id="IPR000160">
    <property type="entry name" value="GGDEF_dom"/>
</dbReference>
<evidence type="ECO:0000256" key="1">
    <source>
        <dbReference type="ARBA" id="ARBA00012282"/>
    </source>
</evidence>
<accession>A0A1I1I013</accession>
<dbReference type="InterPro" id="IPR035919">
    <property type="entry name" value="EAL_sf"/>
</dbReference>
<feature type="domain" description="EAL" evidence="5">
    <location>
        <begin position="311"/>
        <end position="565"/>
    </location>
</feature>
<dbReference type="PROSITE" id="PS50113">
    <property type="entry name" value="PAC"/>
    <property type="match status" value="1"/>
</dbReference>
<dbReference type="Gene3D" id="3.30.70.270">
    <property type="match status" value="1"/>
</dbReference>
<dbReference type="Gene3D" id="3.20.20.450">
    <property type="entry name" value="EAL domain"/>
    <property type="match status" value="1"/>
</dbReference>
<evidence type="ECO:0000313" key="8">
    <source>
        <dbReference type="Proteomes" id="UP000199058"/>
    </source>
</evidence>
<dbReference type="PANTHER" id="PTHR44757:SF2">
    <property type="entry name" value="BIOFILM ARCHITECTURE MAINTENANCE PROTEIN MBAA"/>
    <property type="match status" value="1"/>
</dbReference>
<name>A0A1I1I013_9GAMM</name>
<dbReference type="Pfam" id="PF00563">
    <property type="entry name" value="EAL"/>
    <property type="match status" value="1"/>
</dbReference>
<evidence type="ECO:0000256" key="2">
    <source>
        <dbReference type="ARBA" id="ARBA00022636"/>
    </source>
</evidence>
<dbReference type="RefSeq" id="WP_091962926.1">
    <property type="nucleotide sequence ID" value="NZ_FOLH01000004.1"/>
</dbReference>
<dbReference type="SUPFAM" id="SSF141868">
    <property type="entry name" value="EAL domain-like"/>
    <property type="match status" value="1"/>
</dbReference>
<dbReference type="EMBL" id="FOLH01000004">
    <property type="protein sequence ID" value="SFC27558.1"/>
    <property type="molecule type" value="Genomic_DNA"/>
</dbReference>
<feature type="domain" description="PAC" evidence="4">
    <location>
        <begin position="85"/>
        <end position="138"/>
    </location>
</feature>
<dbReference type="CDD" id="cd01948">
    <property type="entry name" value="EAL"/>
    <property type="match status" value="1"/>
</dbReference>
<dbReference type="NCBIfam" id="TIGR00229">
    <property type="entry name" value="sensory_box"/>
    <property type="match status" value="1"/>
</dbReference>
<dbReference type="GO" id="GO:0071111">
    <property type="term" value="F:cyclic-guanylate-specific phosphodiesterase activity"/>
    <property type="evidence" value="ECO:0007669"/>
    <property type="project" value="UniProtKB-EC"/>
</dbReference>
<dbReference type="SMART" id="SM00267">
    <property type="entry name" value="GGDEF"/>
    <property type="match status" value="1"/>
</dbReference>
<dbReference type="InterPro" id="IPR000700">
    <property type="entry name" value="PAS-assoc_C"/>
</dbReference>
<dbReference type="SUPFAM" id="SSF55073">
    <property type="entry name" value="Nucleotide cyclase"/>
    <property type="match status" value="1"/>
</dbReference>
<evidence type="ECO:0000259" key="5">
    <source>
        <dbReference type="PROSITE" id="PS50883"/>
    </source>
</evidence>
<dbReference type="PROSITE" id="PS50887">
    <property type="entry name" value="GGDEF"/>
    <property type="match status" value="1"/>
</dbReference>
<dbReference type="InterPro" id="IPR052155">
    <property type="entry name" value="Biofilm_reg_signaling"/>
</dbReference>